<gene>
    <name evidence="4" type="primary">AUGUSTUS-3.0.2_08703</name>
    <name evidence="4" type="ORF">TcasGA2_TC008703</name>
</gene>
<sequence length="416" mass="46659">MDLYNEVELNSISSKDIEGNVDTDNQNNSKDDNSKLEAIGPRGETEPARKRALENELPDTLLVENEDISTKKRKLDDDSGKDQDEAIVCVDIRQDLNNSDPLPETIEPFGDDSVESKLIPGQLSKNYESSEITNITTVKSGVNSEQGEESHGASSKVVEIIESEKAEGEQSLKISNEAVERKKHEVKEELSHIFTDEPENQNEIIGVEEIKLDSFEKSTPDPDLCSKILALPVASNWEGTSHKPYQLILVSTSTPEYATVEHLFSSTSGRRGLNITKLERVENPYLLGQYLLKKEKMLAEAKSVTERQLFHGTREANIDGICKFGYDWWRPAQRYGKSFGHKFGKGVSFTPEASYAYHYGDNVMLLNKVLVSQSVIGDSSMTVPPESYDTSENSRGTVIVKYDDDDFFPQYVIHYD</sequence>
<dbReference type="InterPro" id="IPR012317">
    <property type="entry name" value="Poly(ADP-ribose)pol_cat_dom"/>
</dbReference>
<evidence type="ECO:0000256" key="2">
    <source>
        <dbReference type="SAM" id="MobiDB-lite"/>
    </source>
</evidence>
<keyword evidence="5" id="KW-1185">Reference proteome</keyword>
<name>D6WSN5_TRICA</name>
<dbReference type="SUPFAM" id="SSF56399">
    <property type="entry name" value="ADP-ribosylation"/>
    <property type="match status" value="1"/>
</dbReference>
<dbReference type="Gene3D" id="3.90.228.10">
    <property type="match status" value="1"/>
</dbReference>
<dbReference type="KEGG" id="tca:103313807"/>
<dbReference type="Proteomes" id="UP000007266">
    <property type="component" value="Linkage group 7"/>
</dbReference>
<dbReference type="GO" id="GO:0003950">
    <property type="term" value="F:NAD+ poly-ADP-ribosyltransferase activity"/>
    <property type="evidence" value="ECO:0000318"/>
    <property type="project" value="GO_Central"/>
</dbReference>
<dbReference type="PANTHER" id="PTHR45740:SF2">
    <property type="entry name" value="POLY [ADP-RIBOSE] POLYMERASE"/>
    <property type="match status" value="1"/>
</dbReference>
<dbReference type="PANTHER" id="PTHR45740">
    <property type="entry name" value="POLY [ADP-RIBOSE] POLYMERASE"/>
    <property type="match status" value="1"/>
</dbReference>
<dbReference type="eggNOG" id="ENOG502QSC4">
    <property type="taxonomic scope" value="Eukaryota"/>
</dbReference>
<reference evidence="4 5" key="2">
    <citation type="journal article" date="2010" name="Nucleic Acids Res.">
        <title>BeetleBase in 2010: revisions to provide comprehensive genomic information for Tribolium castaneum.</title>
        <authorList>
            <person name="Kim H.S."/>
            <person name="Murphy T."/>
            <person name="Xia J."/>
            <person name="Caragea D."/>
            <person name="Park Y."/>
            <person name="Beeman R.W."/>
            <person name="Lorenzen M.D."/>
            <person name="Butcher S."/>
            <person name="Manak J.R."/>
            <person name="Brown S.J."/>
        </authorList>
    </citation>
    <scope>GENOME REANNOTATION</scope>
    <source>
        <strain evidence="4 5">Georgia GA2</strain>
    </source>
</reference>
<reference evidence="4 5" key="1">
    <citation type="journal article" date="2008" name="Nature">
        <title>The genome of the model beetle and pest Tribolium castaneum.</title>
        <authorList>
            <consortium name="Tribolium Genome Sequencing Consortium"/>
            <person name="Richards S."/>
            <person name="Gibbs R.A."/>
            <person name="Weinstock G.M."/>
            <person name="Brown S.J."/>
            <person name="Denell R."/>
            <person name="Beeman R.W."/>
            <person name="Gibbs R."/>
            <person name="Beeman R.W."/>
            <person name="Brown S.J."/>
            <person name="Bucher G."/>
            <person name="Friedrich M."/>
            <person name="Grimmelikhuijzen C.J."/>
            <person name="Klingler M."/>
            <person name="Lorenzen M."/>
            <person name="Richards S."/>
            <person name="Roth S."/>
            <person name="Schroder R."/>
            <person name="Tautz D."/>
            <person name="Zdobnov E.M."/>
            <person name="Muzny D."/>
            <person name="Gibbs R.A."/>
            <person name="Weinstock G.M."/>
            <person name="Attaway T."/>
            <person name="Bell S."/>
            <person name="Buhay C.J."/>
            <person name="Chandrabose M.N."/>
            <person name="Chavez D."/>
            <person name="Clerk-Blankenburg K.P."/>
            <person name="Cree A."/>
            <person name="Dao M."/>
            <person name="Davis C."/>
            <person name="Chacko J."/>
            <person name="Dinh H."/>
            <person name="Dugan-Rocha S."/>
            <person name="Fowler G."/>
            <person name="Garner T.T."/>
            <person name="Garnes J."/>
            <person name="Gnirke A."/>
            <person name="Hawes A."/>
            <person name="Hernandez J."/>
            <person name="Hines S."/>
            <person name="Holder M."/>
            <person name="Hume J."/>
            <person name="Jhangiani S.N."/>
            <person name="Joshi V."/>
            <person name="Khan Z.M."/>
            <person name="Jackson L."/>
            <person name="Kovar C."/>
            <person name="Kowis A."/>
            <person name="Lee S."/>
            <person name="Lewis L.R."/>
            <person name="Margolis J."/>
            <person name="Morgan M."/>
            <person name="Nazareth L.V."/>
            <person name="Nguyen N."/>
            <person name="Okwuonu G."/>
            <person name="Parker D."/>
            <person name="Richards S."/>
            <person name="Ruiz S.J."/>
            <person name="Santibanez J."/>
            <person name="Savard J."/>
            <person name="Scherer S.E."/>
            <person name="Schneider B."/>
            <person name="Sodergren E."/>
            <person name="Tautz D."/>
            <person name="Vattahil S."/>
            <person name="Villasana D."/>
            <person name="White C.S."/>
            <person name="Wright R."/>
            <person name="Park Y."/>
            <person name="Beeman R.W."/>
            <person name="Lord J."/>
            <person name="Oppert B."/>
            <person name="Lorenzen M."/>
            <person name="Brown S."/>
            <person name="Wang L."/>
            <person name="Savard J."/>
            <person name="Tautz D."/>
            <person name="Richards S."/>
            <person name="Weinstock G."/>
            <person name="Gibbs R.A."/>
            <person name="Liu Y."/>
            <person name="Worley K."/>
            <person name="Weinstock G."/>
            <person name="Elsik C.G."/>
            <person name="Reese J.T."/>
            <person name="Elhaik E."/>
            <person name="Landan G."/>
            <person name="Graur D."/>
            <person name="Arensburger P."/>
            <person name="Atkinson P."/>
            <person name="Beeman R.W."/>
            <person name="Beidler J."/>
            <person name="Brown S.J."/>
            <person name="Demuth J.P."/>
            <person name="Drury D.W."/>
            <person name="Du Y.Z."/>
            <person name="Fujiwara H."/>
            <person name="Lorenzen M."/>
            <person name="Maselli V."/>
            <person name="Osanai M."/>
            <person name="Park Y."/>
            <person name="Robertson H.M."/>
            <person name="Tu Z."/>
            <person name="Wang J.J."/>
            <person name="Wang S."/>
            <person name="Richards S."/>
            <person name="Song H."/>
            <person name="Zhang L."/>
            <person name="Sodergren E."/>
            <person name="Werner D."/>
            <person name="Stanke M."/>
            <person name="Morgenstern B."/>
            <person name="Solovyev V."/>
            <person name="Kosarev P."/>
            <person name="Brown G."/>
            <person name="Chen H.C."/>
            <person name="Ermolaeva O."/>
            <person name="Hlavina W."/>
            <person name="Kapustin Y."/>
            <person name="Kiryutin B."/>
            <person name="Kitts P."/>
            <person name="Maglott D."/>
            <person name="Pruitt K."/>
            <person name="Sapojnikov V."/>
            <person name="Souvorov A."/>
            <person name="Mackey A.J."/>
            <person name="Waterhouse R.M."/>
            <person name="Wyder S."/>
            <person name="Zdobnov E.M."/>
            <person name="Zdobnov E.M."/>
            <person name="Wyder S."/>
            <person name="Kriventseva E.V."/>
            <person name="Kadowaki T."/>
            <person name="Bork P."/>
            <person name="Aranda M."/>
            <person name="Bao R."/>
            <person name="Beermann A."/>
            <person name="Berns N."/>
            <person name="Bolognesi R."/>
            <person name="Bonneton F."/>
            <person name="Bopp D."/>
            <person name="Brown S.J."/>
            <person name="Bucher G."/>
            <person name="Butts T."/>
            <person name="Chaumot A."/>
            <person name="Denell R.E."/>
            <person name="Ferrier D.E."/>
            <person name="Friedrich M."/>
            <person name="Gordon C.M."/>
            <person name="Jindra M."/>
            <person name="Klingler M."/>
            <person name="Lan Q."/>
            <person name="Lattorff H.M."/>
            <person name="Laudet V."/>
            <person name="von Levetsow C."/>
            <person name="Liu Z."/>
            <person name="Lutz R."/>
            <person name="Lynch J.A."/>
            <person name="da Fonseca R.N."/>
            <person name="Posnien N."/>
            <person name="Reuter R."/>
            <person name="Roth S."/>
            <person name="Savard J."/>
            <person name="Schinko J.B."/>
            <person name="Schmitt C."/>
            <person name="Schoppmeier M."/>
            <person name="Schroder R."/>
            <person name="Shippy T.D."/>
            <person name="Simonnet F."/>
            <person name="Marques-Souza H."/>
            <person name="Tautz D."/>
            <person name="Tomoyasu Y."/>
            <person name="Trauner J."/>
            <person name="Van der Zee M."/>
            <person name="Vervoort M."/>
            <person name="Wittkopp N."/>
            <person name="Wimmer E.A."/>
            <person name="Yang X."/>
            <person name="Jones A.K."/>
            <person name="Sattelle D.B."/>
            <person name="Ebert P.R."/>
            <person name="Nelson D."/>
            <person name="Scott J.G."/>
            <person name="Beeman R.W."/>
            <person name="Muthukrishnan S."/>
            <person name="Kramer K.J."/>
            <person name="Arakane Y."/>
            <person name="Beeman R.W."/>
            <person name="Zhu Q."/>
            <person name="Hogenkamp D."/>
            <person name="Dixit R."/>
            <person name="Oppert B."/>
            <person name="Jiang H."/>
            <person name="Zou Z."/>
            <person name="Marshall J."/>
            <person name="Elpidina E."/>
            <person name="Vinokurov K."/>
            <person name="Oppert C."/>
            <person name="Zou Z."/>
            <person name="Evans J."/>
            <person name="Lu Z."/>
            <person name="Zhao P."/>
            <person name="Sumathipala N."/>
            <person name="Altincicek B."/>
            <person name="Vilcinskas A."/>
            <person name="Williams M."/>
            <person name="Hultmark D."/>
            <person name="Hetru C."/>
            <person name="Jiang H."/>
            <person name="Grimmelikhuijzen C.J."/>
            <person name="Hauser F."/>
            <person name="Cazzamali G."/>
            <person name="Williamson M."/>
            <person name="Park Y."/>
            <person name="Li B."/>
            <person name="Tanaka Y."/>
            <person name="Predel R."/>
            <person name="Neupert S."/>
            <person name="Schachtner J."/>
            <person name="Verleyen P."/>
            <person name="Raible F."/>
            <person name="Bork P."/>
            <person name="Friedrich M."/>
            <person name="Walden K.K."/>
            <person name="Robertson H.M."/>
            <person name="Angeli S."/>
            <person name="Foret S."/>
            <person name="Bucher G."/>
            <person name="Schuetz S."/>
            <person name="Maleszka R."/>
            <person name="Wimmer E.A."/>
            <person name="Beeman R.W."/>
            <person name="Lorenzen M."/>
            <person name="Tomoyasu Y."/>
            <person name="Miller S.C."/>
            <person name="Grossmann D."/>
            <person name="Bucher G."/>
        </authorList>
    </citation>
    <scope>NUCLEOTIDE SEQUENCE [LARGE SCALE GENOMIC DNA]</scope>
    <source>
        <strain evidence="4 5">Georgia GA2</strain>
    </source>
</reference>
<dbReference type="Pfam" id="PF00644">
    <property type="entry name" value="PARP"/>
    <property type="match status" value="1"/>
</dbReference>
<evidence type="ECO:0000256" key="1">
    <source>
        <dbReference type="RuleBase" id="RU362114"/>
    </source>
</evidence>
<keyword evidence="1" id="KW-0808">Transferase</keyword>
<dbReference type="PROSITE" id="PS51059">
    <property type="entry name" value="PARP_CATALYTIC"/>
    <property type="match status" value="1"/>
</dbReference>
<keyword evidence="1" id="KW-0520">NAD</keyword>
<dbReference type="OrthoDB" id="6133115at2759"/>
<dbReference type="InParanoid" id="D6WSN5"/>
<feature type="region of interest" description="Disordered" evidence="2">
    <location>
        <begin position="1"/>
        <end position="83"/>
    </location>
</feature>
<dbReference type="AlphaFoldDB" id="D6WSN5"/>
<dbReference type="HOGENOM" id="CLU_661116_0_0_1"/>
<protein>
    <recommendedName>
        <fullName evidence="1">Poly [ADP-ribose] polymerase</fullName>
        <shortName evidence="1">PARP</shortName>
        <ecNumber evidence="1">2.4.2.-</ecNumber>
    </recommendedName>
</protein>
<evidence type="ECO:0000313" key="5">
    <source>
        <dbReference type="Proteomes" id="UP000007266"/>
    </source>
</evidence>
<dbReference type="EC" id="2.4.2.-" evidence="1"/>
<feature type="compositionally biased region" description="Basic and acidic residues" evidence="2">
    <location>
        <begin position="68"/>
        <end position="83"/>
    </location>
</feature>
<dbReference type="GO" id="GO:0005634">
    <property type="term" value="C:nucleus"/>
    <property type="evidence" value="ECO:0000318"/>
    <property type="project" value="GO_Central"/>
</dbReference>
<dbReference type="PhylomeDB" id="D6WSN5"/>
<evidence type="ECO:0000259" key="3">
    <source>
        <dbReference type="PROSITE" id="PS51059"/>
    </source>
</evidence>
<proteinExistence type="predicted"/>
<dbReference type="InterPro" id="IPR051712">
    <property type="entry name" value="ARTD-AVP"/>
</dbReference>
<accession>D6WSN5</accession>
<feature type="domain" description="PARP catalytic" evidence="3">
    <location>
        <begin position="231"/>
        <end position="416"/>
    </location>
</feature>
<evidence type="ECO:0000313" key="4">
    <source>
        <dbReference type="EMBL" id="EFA05891.1"/>
    </source>
</evidence>
<feature type="compositionally biased region" description="Basic and acidic residues" evidence="2">
    <location>
        <begin position="43"/>
        <end position="54"/>
    </location>
</feature>
<keyword evidence="1" id="KW-0328">Glycosyltransferase</keyword>
<dbReference type="EMBL" id="KQ971354">
    <property type="protein sequence ID" value="EFA05891.1"/>
    <property type="molecule type" value="Genomic_DNA"/>
</dbReference>
<organism evidence="4 5">
    <name type="scientific">Tribolium castaneum</name>
    <name type="common">Red flour beetle</name>
    <dbReference type="NCBI Taxonomy" id="7070"/>
    <lineage>
        <taxon>Eukaryota</taxon>
        <taxon>Metazoa</taxon>
        <taxon>Ecdysozoa</taxon>
        <taxon>Arthropoda</taxon>
        <taxon>Hexapoda</taxon>
        <taxon>Insecta</taxon>
        <taxon>Pterygota</taxon>
        <taxon>Neoptera</taxon>
        <taxon>Endopterygota</taxon>
        <taxon>Coleoptera</taxon>
        <taxon>Polyphaga</taxon>
        <taxon>Cucujiformia</taxon>
        <taxon>Tenebrionidae</taxon>
        <taxon>Tenebrionidae incertae sedis</taxon>
        <taxon>Tribolium</taxon>
    </lineage>
</organism>